<name>A0ABD3WM25_SINWO</name>
<sequence>MTIKISPHLRQKAFFFFKIIETIRLLKRDNLYLPLFLQILCHSPSLICYENQQQIKDKKDLKKIIETIR</sequence>
<protein>
    <submittedName>
        <fullName evidence="1">Uncharacterized protein</fullName>
    </submittedName>
</protein>
<accession>A0ABD3WM25</accession>
<comment type="caution">
    <text evidence="1">The sequence shown here is derived from an EMBL/GenBank/DDBJ whole genome shotgun (WGS) entry which is preliminary data.</text>
</comment>
<evidence type="ECO:0000313" key="2">
    <source>
        <dbReference type="Proteomes" id="UP001634394"/>
    </source>
</evidence>
<organism evidence="1 2">
    <name type="scientific">Sinanodonta woodiana</name>
    <name type="common">Chinese pond mussel</name>
    <name type="synonym">Anodonta woodiana</name>
    <dbReference type="NCBI Taxonomy" id="1069815"/>
    <lineage>
        <taxon>Eukaryota</taxon>
        <taxon>Metazoa</taxon>
        <taxon>Spiralia</taxon>
        <taxon>Lophotrochozoa</taxon>
        <taxon>Mollusca</taxon>
        <taxon>Bivalvia</taxon>
        <taxon>Autobranchia</taxon>
        <taxon>Heteroconchia</taxon>
        <taxon>Palaeoheterodonta</taxon>
        <taxon>Unionida</taxon>
        <taxon>Unionoidea</taxon>
        <taxon>Unionidae</taxon>
        <taxon>Unioninae</taxon>
        <taxon>Sinanodonta</taxon>
    </lineage>
</organism>
<feature type="non-terminal residue" evidence="1">
    <location>
        <position position="1"/>
    </location>
</feature>
<gene>
    <name evidence="1" type="ORF">ACJMK2_037972</name>
</gene>
<keyword evidence="2" id="KW-1185">Reference proteome</keyword>
<proteinExistence type="predicted"/>
<dbReference type="EMBL" id="JBJQND010000006">
    <property type="protein sequence ID" value="KAL3875031.1"/>
    <property type="molecule type" value="Genomic_DNA"/>
</dbReference>
<dbReference type="Proteomes" id="UP001634394">
    <property type="component" value="Unassembled WGS sequence"/>
</dbReference>
<feature type="non-terminal residue" evidence="1">
    <location>
        <position position="69"/>
    </location>
</feature>
<dbReference type="AlphaFoldDB" id="A0ABD3WM25"/>
<evidence type="ECO:0000313" key="1">
    <source>
        <dbReference type="EMBL" id="KAL3875031.1"/>
    </source>
</evidence>
<reference evidence="1 2" key="1">
    <citation type="submission" date="2024-11" db="EMBL/GenBank/DDBJ databases">
        <title>Chromosome-level genome assembly of the freshwater bivalve Anodonta woodiana.</title>
        <authorList>
            <person name="Chen X."/>
        </authorList>
    </citation>
    <scope>NUCLEOTIDE SEQUENCE [LARGE SCALE GENOMIC DNA]</scope>
    <source>
        <strain evidence="1">MN2024</strain>
        <tissue evidence="1">Gills</tissue>
    </source>
</reference>